<dbReference type="SUPFAM" id="SSF47473">
    <property type="entry name" value="EF-hand"/>
    <property type="match status" value="1"/>
</dbReference>
<dbReference type="InterPro" id="IPR015943">
    <property type="entry name" value="WD40/YVTN_repeat-like_dom_sf"/>
</dbReference>
<dbReference type="InterPro" id="IPR011047">
    <property type="entry name" value="Quinoprotein_ADH-like_sf"/>
</dbReference>
<dbReference type="InterPro" id="IPR001680">
    <property type="entry name" value="WD40_rpt"/>
</dbReference>
<name>I7MH28_TETTS</name>
<evidence type="ECO:0000313" key="8">
    <source>
        <dbReference type="EMBL" id="EAR85712.2"/>
    </source>
</evidence>
<feature type="region of interest" description="Disordered" evidence="6">
    <location>
        <begin position="2201"/>
        <end position="2238"/>
    </location>
</feature>
<dbReference type="PROSITE" id="PS50222">
    <property type="entry name" value="EF_HAND_2"/>
    <property type="match status" value="1"/>
</dbReference>
<keyword evidence="1 4" id="KW-0853">WD repeat</keyword>
<dbReference type="InterPro" id="IPR002048">
    <property type="entry name" value="EF_hand_dom"/>
</dbReference>
<evidence type="ECO:0000256" key="2">
    <source>
        <dbReference type="ARBA" id="ARBA00022737"/>
    </source>
</evidence>
<evidence type="ECO:0000256" key="6">
    <source>
        <dbReference type="SAM" id="MobiDB-lite"/>
    </source>
</evidence>
<dbReference type="PROSITE" id="PS00018">
    <property type="entry name" value="EF_HAND_1"/>
    <property type="match status" value="1"/>
</dbReference>
<evidence type="ECO:0000313" key="9">
    <source>
        <dbReference type="Proteomes" id="UP000009168"/>
    </source>
</evidence>
<proteinExistence type="predicted"/>
<dbReference type="InterPro" id="IPR018247">
    <property type="entry name" value="EF_Hand_1_Ca_BS"/>
</dbReference>
<feature type="coiled-coil region" evidence="5">
    <location>
        <begin position="114"/>
        <end position="141"/>
    </location>
</feature>
<keyword evidence="2" id="KW-0677">Repeat</keyword>
<dbReference type="InterPro" id="IPR036322">
    <property type="entry name" value="WD40_repeat_dom_sf"/>
</dbReference>
<dbReference type="Gene3D" id="1.10.238.10">
    <property type="entry name" value="EF-hand"/>
    <property type="match status" value="1"/>
</dbReference>
<dbReference type="Proteomes" id="UP000009168">
    <property type="component" value="Unassembled WGS sequence"/>
</dbReference>
<reference evidence="9" key="1">
    <citation type="journal article" date="2006" name="PLoS Biol.">
        <title>Macronuclear genome sequence of the ciliate Tetrahymena thermophila, a model eukaryote.</title>
        <authorList>
            <person name="Eisen J.A."/>
            <person name="Coyne R.S."/>
            <person name="Wu M."/>
            <person name="Wu D."/>
            <person name="Thiagarajan M."/>
            <person name="Wortman J.R."/>
            <person name="Badger J.H."/>
            <person name="Ren Q."/>
            <person name="Amedeo P."/>
            <person name="Jones K.M."/>
            <person name="Tallon L.J."/>
            <person name="Delcher A.L."/>
            <person name="Salzberg S.L."/>
            <person name="Silva J.C."/>
            <person name="Haas B.J."/>
            <person name="Majoros W.H."/>
            <person name="Farzad M."/>
            <person name="Carlton J.M."/>
            <person name="Smith R.K. Jr."/>
            <person name="Garg J."/>
            <person name="Pearlman R.E."/>
            <person name="Karrer K.M."/>
            <person name="Sun L."/>
            <person name="Manning G."/>
            <person name="Elde N.C."/>
            <person name="Turkewitz A.P."/>
            <person name="Asai D.J."/>
            <person name="Wilkes D.E."/>
            <person name="Wang Y."/>
            <person name="Cai H."/>
            <person name="Collins K."/>
            <person name="Stewart B.A."/>
            <person name="Lee S.R."/>
            <person name="Wilamowska K."/>
            <person name="Weinberg Z."/>
            <person name="Ruzzo W.L."/>
            <person name="Wloga D."/>
            <person name="Gaertig J."/>
            <person name="Frankel J."/>
            <person name="Tsao C.-C."/>
            <person name="Gorovsky M.A."/>
            <person name="Keeling P.J."/>
            <person name="Waller R.F."/>
            <person name="Patron N.J."/>
            <person name="Cherry J.M."/>
            <person name="Stover N.A."/>
            <person name="Krieger C.J."/>
            <person name="del Toro C."/>
            <person name="Ryder H.F."/>
            <person name="Williamson S.C."/>
            <person name="Barbeau R.A."/>
            <person name="Hamilton E.P."/>
            <person name="Orias E."/>
        </authorList>
    </citation>
    <scope>NUCLEOTIDE SEQUENCE [LARGE SCALE GENOMIC DNA]</scope>
    <source>
        <strain evidence="9">SB210</strain>
    </source>
</reference>
<evidence type="ECO:0000259" key="7">
    <source>
        <dbReference type="PROSITE" id="PS50222"/>
    </source>
</evidence>
<dbReference type="InterPro" id="IPR055439">
    <property type="entry name" value="Beta-prop_EML_1st"/>
</dbReference>
<dbReference type="EMBL" id="GG662536">
    <property type="protein sequence ID" value="EAR85712.2"/>
    <property type="molecule type" value="Genomic_DNA"/>
</dbReference>
<feature type="region of interest" description="Disordered" evidence="6">
    <location>
        <begin position="615"/>
        <end position="646"/>
    </location>
</feature>
<gene>
    <name evidence="8" type="ORF">TTHERM_00421210</name>
</gene>
<sequence>MGNFLNQLKYTPQANPLLKSSLSKLREYHGSFKSVCDTFSIDLTEYEQIFGSNEQIFKIWDTDNNGLIDALELFSGLILFSDASFDEKVRFLFDIFDFNELNVLTIIDLEFMLISCANATLKIVKQNLEIKEDEINEFLNNYFSDDSKIDTNQLIKWCSKVPEIIKFLTIIEQKSPETKKPYENLIKTISVEHEPNYIKRQTYFFNKSLGDIINNSSYQKKIEWIAEKSKKIFNMNPSDQNYNTKDVSTKINWVYGFCSEGVKKPLEYIKTPGEKAASEKILYFTACIVVIYFPKLYEQKHYLEHDAEILSLTVAKNASLVATGELAPKPAIHIWDSNTLQNLGVIKGIHQQGVHLMKFFKDDEYLATCGIRDNSPILIYNVKDSTLVLSTFMTELAVELISIDNHSDELIKKTDQNSQLDMDYFNYDNTFIVCSAKQLILFHYFDGHFITYDINFGYFDIEEDLTCATSVRIPYSKYSKVEDKKQENLILIITGHQNGRINIWKNFENQNQFIKKYEDDIISMVNFVFGILVATYNKVYLWDIGMQNQLKEISFAQNEIHFNLISYDIVQIKSFNTKVLAATKEGDVIQFEFVTQKQLQQLEKLAEENFFPEKKKKKKNTSSSDEEADEQGEDGEDDEENSEEEELKHIEVYKKTFQRNNYISKLKGNLNALALLQKADNDEKILYAGGDAGIVYAFSLESHEIIDMWQYDGEISSLDYLYSEKHGNIFAIGFRDGRINIKYQNKMKQELYTPEKYQSFDYRNQINDIRFSGDGNTLIAACKNNSLSIFSFSVTTQNFQEKKEIITSFFAQDKKDIFLANEEPISIEFSDDNKSFLVSTAQNLYKFELPDLKKKNLISESDEQINCTIWNTRYWQEREENQIEDYYLPVIIGGDIKIFLAAGVNGYIHFWKDKYQLEQNCGGFLRGHSSRVSRLCMAKTQDFFFSLGSTDNTLIEWKIDFSQEFEQKNVFGNMDNMKVQLFDTNIQQLNGLLDENLVREIVYSYTADSKYLEQDKDSFILVKGINNKTISQIYQEYIPKFEASSYLMKRPPSISISLEYLFGFQAYDKRRTLCYVHIYYMGLPQNKKKKDKMGKKNKNDQANQNKSILIPVQYQKEMLFSKRQLLPYDEVHENCQRHFVYFCGRIGVVFNPLTNQQKFYEGHQNKISCIAIHPLKFFVATGESAQNPKIHIWNVFNPEPFKILKTYHKNGIIHMTFSRDRDSSLLISVGVDVQFSIQVMNWKTEEIVGIRNTGSQQIFDIIFNPYNKYEFASCGYKNITLWEMSGRNLLRKKVVNVQEETTSTSICITCLSYISYSLGDQIESDIIAGNNVGDLILVACGKYIVAKERAHSKMINCLKITELFQDKVLIITCGEDEIVKIWDTKFNLIKDIPIRHTGHFNDIPQTRNLSAQSLDIFCCKYPKKADNESALGDRDSDVVYPIILIGTRNGDILEASFTLEYQGTKKQVNVQNKMSYGEQSASSSESSSASSDEDEDIKNSNSRKGDHYGQTESFKFSYEICMRNSSSQRFTSKQNTKKLFFSLHPFENLMATVGEDQQMTIIDFEQNKLMISKNLEEGIPTAVRFSPNGNLFVIGFNNGMLKLYFIETGSSKSSKEHRPIPTITEFQEIRDQKTAVLNIKFSIKEYLEAKEDKELLNDRDDIFAVSYESQSQSGDSQSVDKEQSYIGIYRPQLNQQNQLNYKLKEILRNDQIIRNENSINLGAYFMSFSEDAKYLVVYYQEIENQSIRITNSNQGLFCLWDVASQKILQQYDPTRNWVDLIFPCALNCQDIPYFQSLVDQDQKREVIAPANSDPQPIIMTFMNQIKNIIMLGSSKGNIHFVKHFSLSSDQEHNDYKLKEKDMCYAKSYSAHISYISQLEFDSQYRYLFSSSINDECILKWKLHIERPLSDYDNLDYQFIDENQISLKNQEVLAEILPKDQFEQFIKDVLPLRDQVADAIQHVDEDKDRESELKLINIIGRKAHNRHQNLFYDFDERFIYIAGNNLVIHTIQDSIEDKEEEDQQQQQHDQQAEELDDDDEPFVKQEFIKLDQSPTTINPEISCFVLSKDKKLLCAGTCQIQAKIIIWDICSQTCLKQMILTNSNYILHIKMAYDNRHVVCVALSNDYTAIIYLIDSQESKVLGQTKLTNSVPYKIKDIEFFPNSIYKFITCGIQHISVWNLKGNILSYQNLEIQIPQDLADNEKSKGTQSSSIKQKKQSQRNLSSPFRQKKKGDDANFEEADYDEAKEQIKVTFVSLIFVNETIITAGSDGFLYVWHDLKIVKTQNAHPILCLNTTKDSNMFASGGMDGKVIIWELGSSEYSFMLEKVYEYHINPEGAKEHYPESCYIQSVCIGSKYILAGTKSGDIYELIRPNENEIKNPTSSNNKQKLRYSCHDQEIVKSIQFNGNSDKLYTITENGLFCVWDVRKIKRIKMIHFHLKIHSIIVLKRYQVIVVASEKKIQFFNQTDYTERNKAIIFDNKIADVKLSFNEEMLAVALDPNQKTNAKIIIYKYVGTDQDVFIHYIPVPIQSTSLEFVDFSTDNFFLLYKDNVDDVEIIDFRNREFKKVIKGEVEFNMEWCTDGIKVSPNMKGVLHTYYSDENNILKVQKIGDRQIAVTDEMGSIRLFSYPCTSQSKGYFKCYTDHLNFINQCILSPDKKYLVTSSQRDRCILIWRVTYEDIYEGEEDEEQSEEHQD</sequence>
<evidence type="ECO:0000256" key="5">
    <source>
        <dbReference type="SAM" id="Coils"/>
    </source>
</evidence>
<dbReference type="GO" id="GO:0005509">
    <property type="term" value="F:calcium ion binding"/>
    <property type="evidence" value="ECO:0007669"/>
    <property type="project" value="InterPro"/>
</dbReference>
<dbReference type="RefSeq" id="XP_001033375.2">
    <property type="nucleotide sequence ID" value="XM_001033375.2"/>
</dbReference>
<dbReference type="InParanoid" id="I7MH28"/>
<protein>
    <submittedName>
        <fullName evidence="8">EF hand protein</fullName>
    </submittedName>
</protein>
<organism evidence="8 9">
    <name type="scientific">Tetrahymena thermophila (strain SB210)</name>
    <dbReference type="NCBI Taxonomy" id="312017"/>
    <lineage>
        <taxon>Eukaryota</taxon>
        <taxon>Sar</taxon>
        <taxon>Alveolata</taxon>
        <taxon>Ciliophora</taxon>
        <taxon>Intramacronucleata</taxon>
        <taxon>Oligohymenophorea</taxon>
        <taxon>Hymenostomatida</taxon>
        <taxon>Tetrahymenina</taxon>
        <taxon>Tetrahymenidae</taxon>
        <taxon>Tetrahymena</taxon>
    </lineage>
</organism>
<dbReference type="PANTHER" id="PTHR13720">
    <property type="entry name" value="WD-40 REPEAT PROTEIN"/>
    <property type="match status" value="1"/>
</dbReference>
<feature type="compositionally biased region" description="Acidic residues" evidence="6">
    <location>
        <begin position="624"/>
        <end position="645"/>
    </location>
</feature>
<evidence type="ECO:0000256" key="3">
    <source>
        <dbReference type="ARBA" id="ARBA00022837"/>
    </source>
</evidence>
<accession>I7MH28</accession>
<dbReference type="SMART" id="SM00320">
    <property type="entry name" value="WD40"/>
    <property type="match status" value="18"/>
</dbReference>
<dbReference type="PROSITE" id="PS50082">
    <property type="entry name" value="WD_REPEATS_2"/>
    <property type="match status" value="1"/>
</dbReference>
<keyword evidence="5" id="KW-0175">Coiled coil</keyword>
<dbReference type="SUPFAM" id="SSF82171">
    <property type="entry name" value="DPP6 N-terminal domain-like"/>
    <property type="match status" value="1"/>
</dbReference>
<evidence type="ECO:0000256" key="1">
    <source>
        <dbReference type="ARBA" id="ARBA00022574"/>
    </source>
</evidence>
<keyword evidence="9" id="KW-1185">Reference proteome</keyword>
<dbReference type="SUPFAM" id="SSF50978">
    <property type="entry name" value="WD40 repeat-like"/>
    <property type="match status" value="1"/>
</dbReference>
<dbReference type="SUPFAM" id="SSF50998">
    <property type="entry name" value="Quinoprotein alcohol dehydrogenase-like"/>
    <property type="match status" value="3"/>
</dbReference>
<keyword evidence="3" id="KW-0106">Calcium</keyword>
<dbReference type="GeneID" id="7846274"/>
<dbReference type="InterPro" id="IPR050630">
    <property type="entry name" value="WD_repeat_EMAP"/>
</dbReference>
<dbReference type="eggNOG" id="KOG2106">
    <property type="taxonomic scope" value="Eukaryota"/>
</dbReference>
<dbReference type="PANTHER" id="PTHR13720:SF57">
    <property type="entry name" value="CHROMOSOME UNDETERMINED SCAFFOLD_51, WHOLE GENOME SHOTGUN SEQUENCE"/>
    <property type="match status" value="1"/>
</dbReference>
<feature type="region of interest" description="Disordered" evidence="6">
    <location>
        <begin position="2014"/>
        <end position="2037"/>
    </location>
</feature>
<dbReference type="Pfam" id="PF23409">
    <property type="entry name" value="Beta-prop_EML"/>
    <property type="match status" value="1"/>
</dbReference>
<dbReference type="KEGG" id="tet:TTHERM_00421210"/>
<feature type="domain" description="EF-hand" evidence="7">
    <location>
        <begin position="54"/>
        <end position="83"/>
    </location>
</feature>
<feature type="repeat" description="WD" evidence="4">
    <location>
        <begin position="2282"/>
        <end position="2323"/>
    </location>
</feature>
<evidence type="ECO:0000256" key="4">
    <source>
        <dbReference type="PROSITE-ProRule" id="PRU00221"/>
    </source>
</evidence>
<feature type="region of interest" description="Disordered" evidence="6">
    <location>
        <begin position="1474"/>
        <end position="1508"/>
    </location>
</feature>
<dbReference type="Gene3D" id="2.130.10.10">
    <property type="entry name" value="YVTN repeat-like/Quinoprotein amine dehydrogenase"/>
    <property type="match status" value="7"/>
</dbReference>
<dbReference type="STRING" id="312017.I7MH28"/>
<dbReference type="OrthoDB" id="286304at2759"/>
<dbReference type="InterPro" id="IPR011992">
    <property type="entry name" value="EF-hand-dom_pair"/>
</dbReference>
<feature type="compositionally biased region" description="Low complexity" evidence="6">
    <location>
        <begin position="1480"/>
        <end position="1490"/>
    </location>
</feature>
<dbReference type="Pfam" id="PF00400">
    <property type="entry name" value="WD40"/>
    <property type="match status" value="2"/>
</dbReference>